<gene>
    <name evidence="3" type="ORF">J1C47_10515</name>
</gene>
<proteinExistence type="predicted"/>
<feature type="transmembrane region" description="Helical" evidence="1">
    <location>
        <begin position="231"/>
        <end position="250"/>
    </location>
</feature>
<feature type="transmembrane region" description="Helical" evidence="1">
    <location>
        <begin position="200"/>
        <end position="219"/>
    </location>
</feature>
<keyword evidence="1" id="KW-0812">Transmembrane</keyword>
<dbReference type="InterPro" id="IPR050879">
    <property type="entry name" value="Acyltransferase_3"/>
</dbReference>
<feature type="transmembrane region" description="Helical" evidence="1">
    <location>
        <begin position="286"/>
        <end position="307"/>
    </location>
</feature>
<dbReference type="PANTHER" id="PTHR23028">
    <property type="entry name" value="ACETYLTRANSFERASE"/>
    <property type="match status" value="1"/>
</dbReference>
<name>A0ABS3J677_9HYPH</name>
<evidence type="ECO:0000259" key="2">
    <source>
        <dbReference type="Pfam" id="PF01757"/>
    </source>
</evidence>
<feature type="transmembrane region" description="Helical" evidence="1">
    <location>
        <begin position="149"/>
        <end position="168"/>
    </location>
</feature>
<protein>
    <submittedName>
        <fullName evidence="3">Acyltransferase</fullName>
    </submittedName>
</protein>
<keyword evidence="3" id="KW-0808">Transferase</keyword>
<keyword evidence="1" id="KW-1133">Transmembrane helix</keyword>
<dbReference type="RefSeq" id="WP_207350722.1">
    <property type="nucleotide sequence ID" value="NZ_JAFMPY010000009.1"/>
</dbReference>
<evidence type="ECO:0000256" key="1">
    <source>
        <dbReference type="SAM" id="Phobius"/>
    </source>
</evidence>
<keyword evidence="4" id="KW-1185">Reference proteome</keyword>
<feature type="domain" description="Acyltransferase 3" evidence="2">
    <location>
        <begin position="17"/>
        <end position="363"/>
    </location>
</feature>
<evidence type="ECO:0000313" key="4">
    <source>
        <dbReference type="Proteomes" id="UP000664288"/>
    </source>
</evidence>
<reference evidence="3 4" key="1">
    <citation type="submission" date="2021-03" db="EMBL/GenBank/DDBJ databases">
        <title>Whole genome sequence of Jiella sp. MQZ13P-4.</title>
        <authorList>
            <person name="Tuo L."/>
        </authorList>
    </citation>
    <scope>NUCLEOTIDE SEQUENCE [LARGE SCALE GENOMIC DNA]</scope>
    <source>
        <strain evidence="3 4">MQZ13P-4</strain>
    </source>
</reference>
<feature type="transmembrane region" description="Helical" evidence="1">
    <location>
        <begin position="20"/>
        <end position="40"/>
    </location>
</feature>
<comment type="caution">
    <text evidence="3">The sequence shown here is derived from an EMBL/GenBank/DDBJ whole genome shotgun (WGS) entry which is preliminary data.</text>
</comment>
<dbReference type="GO" id="GO:0016746">
    <property type="term" value="F:acyltransferase activity"/>
    <property type="evidence" value="ECO:0007669"/>
    <property type="project" value="UniProtKB-KW"/>
</dbReference>
<dbReference type="InterPro" id="IPR002656">
    <property type="entry name" value="Acyl_transf_3_dom"/>
</dbReference>
<keyword evidence="1" id="KW-0472">Membrane</keyword>
<organism evidence="3 4">
    <name type="scientific">Jiella sonneratiae</name>
    <dbReference type="NCBI Taxonomy" id="2816856"/>
    <lineage>
        <taxon>Bacteria</taxon>
        <taxon>Pseudomonadati</taxon>
        <taxon>Pseudomonadota</taxon>
        <taxon>Alphaproteobacteria</taxon>
        <taxon>Hyphomicrobiales</taxon>
        <taxon>Aurantimonadaceae</taxon>
        <taxon>Jiella</taxon>
    </lineage>
</organism>
<feature type="transmembrane region" description="Helical" evidence="1">
    <location>
        <begin position="341"/>
        <end position="365"/>
    </location>
</feature>
<dbReference type="Proteomes" id="UP000664288">
    <property type="component" value="Unassembled WGS sequence"/>
</dbReference>
<evidence type="ECO:0000313" key="3">
    <source>
        <dbReference type="EMBL" id="MBO0904076.1"/>
    </source>
</evidence>
<feature type="transmembrane region" description="Helical" evidence="1">
    <location>
        <begin position="49"/>
        <end position="69"/>
    </location>
</feature>
<sequence>MIEGRAAVPAEGTRFGALDGWRGICALLVVCFHAPVTGFAEHSPFVRNAFLFVDFFFVLSGFVIAHAFFDRLKETKAAGRFLLSRLFRVYPLHLFMLALYVAVECAIFVAKGPGEAFHGGTSIEALVVNLLMLQSLGLLDTLTWNYPSWSISAELVAYACFALVVVTVPRLMLPLCGLVVLLALPVIAAVKGHMDVSSDLGWLRCLVGFAIGVLLRRAVWHEPERAKAKRYPASWTLTEIAAVLLVFVFVSELGGTVLTVAAPLVFGLALYVFAHEGGAISRALTSRPIAFLGTISYSIYMTHAFVIDRFHNAASVAGRLVGRNMFVEAAFDRELIATPGWMGSLLLVAMIAATIFFSAVTYRFVETPGMALGRRFMAKRQSAAAADRTVAAA</sequence>
<feature type="transmembrane region" description="Helical" evidence="1">
    <location>
        <begin position="89"/>
        <end position="109"/>
    </location>
</feature>
<feature type="transmembrane region" description="Helical" evidence="1">
    <location>
        <begin position="175"/>
        <end position="194"/>
    </location>
</feature>
<dbReference type="EMBL" id="JAFMPY010000009">
    <property type="protein sequence ID" value="MBO0904076.1"/>
    <property type="molecule type" value="Genomic_DNA"/>
</dbReference>
<feature type="transmembrane region" description="Helical" evidence="1">
    <location>
        <begin position="256"/>
        <end position="274"/>
    </location>
</feature>
<keyword evidence="3" id="KW-0012">Acyltransferase</keyword>
<dbReference type="Pfam" id="PF01757">
    <property type="entry name" value="Acyl_transf_3"/>
    <property type="match status" value="1"/>
</dbReference>
<accession>A0ABS3J677</accession>